<comment type="caution">
    <text evidence="3">The sequence shown here is derived from an EMBL/GenBank/DDBJ whole genome shotgun (WGS) entry which is preliminary data.</text>
</comment>
<name>A0ABP0JLF4_9DINO</name>
<feature type="transmembrane region" description="Helical" evidence="2">
    <location>
        <begin position="889"/>
        <end position="909"/>
    </location>
</feature>
<dbReference type="SUPFAM" id="SSF46458">
    <property type="entry name" value="Globin-like"/>
    <property type="match status" value="2"/>
</dbReference>
<evidence type="ECO:0000256" key="2">
    <source>
        <dbReference type="SAM" id="Phobius"/>
    </source>
</evidence>
<feature type="transmembrane region" description="Helical" evidence="2">
    <location>
        <begin position="2066"/>
        <end position="2087"/>
    </location>
</feature>
<feature type="transmembrane region" description="Helical" evidence="2">
    <location>
        <begin position="755"/>
        <end position="776"/>
    </location>
</feature>
<evidence type="ECO:0008006" key="5">
    <source>
        <dbReference type="Google" id="ProtNLM"/>
    </source>
</evidence>
<feature type="region of interest" description="Disordered" evidence="1">
    <location>
        <begin position="1163"/>
        <end position="1226"/>
    </location>
</feature>
<dbReference type="InterPro" id="IPR012292">
    <property type="entry name" value="Globin/Proto"/>
</dbReference>
<keyword evidence="2" id="KW-1133">Transmembrane helix</keyword>
<feature type="compositionally biased region" description="Basic and acidic residues" evidence="1">
    <location>
        <begin position="235"/>
        <end position="245"/>
    </location>
</feature>
<feature type="region of interest" description="Disordered" evidence="1">
    <location>
        <begin position="1364"/>
        <end position="1388"/>
    </location>
</feature>
<feature type="transmembrane region" description="Helical" evidence="2">
    <location>
        <begin position="846"/>
        <end position="868"/>
    </location>
</feature>
<dbReference type="InterPro" id="IPR009050">
    <property type="entry name" value="Globin-like_sf"/>
</dbReference>
<feature type="region of interest" description="Disordered" evidence="1">
    <location>
        <begin position="234"/>
        <end position="271"/>
    </location>
</feature>
<feature type="transmembrane region" description="Helical" evidence="2">
    <location>
        <begin position="724"/>
        <end position="743"/>
    </location>
</feature>
<evidence type="ECO:0000313" key="3">
    <source>
        <dbReference type="EMBL" id="CAK9015265.1"/>
    </source>
</evidence>
<evidence type="ECO:0000256" key="1">
    <source>
        <dbReference type="SAM" id="MobiDB-lite"/>
    </source>
</evidence>
<feature type="transmembrane region" description="Helical" evidence="2">
    <location>
        <begin position="1924"/>
        <end position="1946"/>
    </location>
</feature>
<keyword evidence="2" id="KW-0812">Transmembrane</keyword>
<feature type="transmembrane region" description="Helical" evidence="2">
    <location>
        <begin position="807"/>
        <end position="826"/>
    </location>
</feature>
<evidence type="ECO:0000313" key="4">
    <source>
        <dbReference type="Proteomes" id="UP001642484"/>
    </source>
</evidence>
<feature type="region of interest" description="Disordered" evidence="1">
    <location>
        <begin position="1"/>
        <end position="20"/>
    </location>
</feature>
<proteinExistence type="predicted"/>
<feature type="region of interest" description="Disordered" evidence="1">
    <location>
        <begin position="1094"/>
        <end position="1129"/>
    </location>
</feature>
<organism evidence="3 4">
    <name type="scientific">Durusdinium trenchii</name>
    <dbReference type="NCBI Taxonomy" id="1381693"/>
    <lineage>
        <taxon>Eukaryota</taxon>
        <taxon>Sar</taxon>
        <taxon>Alveolata</taxon>
        <taxon>Dinophyceae</taxon>
        <taxon>Suessiales</taxon>
        <taxon>Symbiodiniaceae</taxon>
        <taxon>Durusdinium</taxon>
    </lineage>
</organism>
<keyword evidence="4" id="KW-1185">Reference proteome</keyword>
<dbReference type="Proteomes" id="UP001642484">
    <property type="component" value="Unassembled WGS sequence"/>
</dbReference>
<sequence>MKSPAVDQEVPQEQDSREPTEVLQTVAAGGADDETLSVVDEAVSDALDSDFGAGIDPEGKEQVGDGAAGFGETMNQLALSSTEATVLRKSFDMVLAALGNDREALGDAIYGLKIHALVAIKENFTTPRAVVSLRFFNCFRLLLEKAEDPNELKIYVETLAFKHLNNEITEQRVDAVLDAFHELMVQNVPNLPPGTAAAWRKLLSYTGSCYRYVGDTYGERLRVIKEDWAAVQKSATDDRNKDETKTNAGDNANAGGGENANADEAKEDDTADAGAETFSFGRMCAFSNEVMGQKTEGWMLELLQVFHILVDMISSPVHLQEECDLLAINLITKSNSIDFEKFKPVMLAALRSLLPKQWSTLHETSWEWLWTTVARNLNESTMKVRAFKPYNIRMFSSLQEEQLDRFRKDIFTEFFARSQASQDLFKQSQTRLRYIADRVLQSSSDMFQKNKDETLDDLSALGLRHVGYGIPIELFGPFVEVCVQVMHPLIQEFPNDVESTKLIWCPKDRAHQIPENEMPEHMMIEGFRWSIGLTARVLVRTIMDGSTAVMQAIHFDDSKRLRRALADAPRVERFVWQLAVQVGSQSISPLFWALRSGAHDTAKTMIEDVLTIRADRDNYYYGADELFKYQPNIADNVLREAPFLAETLLDGLIWRSHKSKDNLRPVIYYLKHLLQDMDETKMLSRALISYIRFDHPQTIMHPILAFSLDLLWDKLALRYFIMDRVLTIFNCFMFIVAECFLNHPDMLVDPTASKILAAARFLVYTVGFLRLLYWHISQTFIAYRSKALVKGCGLWLPQYLTRGAAKISLLLCLTMLAMMTVEPMFHCMGSSEEVFSFRCDGWTDQMSLAYEILVTFGVFLYVTLILEMGSISIKLSEYRVLVTHAIQQVILCLGVVFLIIFTFAVAISGMEREVAAVTGADWADLGSRMSTLIRLAFGAMDLGAIQGLAEQSPLLLIVVLLFMMMVYSFFFNLLVSQFCGVYTSLAADIKGHARLARGEIIIETFKAVKMTRWAKFMNSLNLDEKVDFEEGDIGLAGGIKNFEPALAHPVAKDQIVRFGGQTDGFLPWPEKMATEADNIERTIQKTIQKSLHKMLGSGKKGGAGSVSTGLNSDQDTKLGEESTEESTGRFEVQRLGFREGLNGISTRIRADDGASRQHEIKSLRAFVSSADQEREKTEMRPLEEADELASEASEAAVEDERRDTDFDNLDDDVGSKGEDRRSSSTEVNVLRQSFDMLLGAMGHDREAVGDAIYGTKIQALVAIKDHPWGARGRADSFTTPRAVVSLRFFNCFRLLLEKADNENELKIYVETLAFKHLGNEILERRVEAFTEAFIELLTVNVFVGDTYGERLRVIKEDWAAVQKSASEDHGEDEEAEEGEEGEKGEKVEKGAETFSFGRMCAFSNEVMGQKTEGWMEELLSVFHILVEMISSPVHLQEETMLNLSQECDLLAINLIVRSQSIDFEKFKPVMLAALPKQWSTLHETAWEWLWMTVSRNLRESTMKVRAFKPYNVKLFSALSEECQPWQLDRFRKDIFTHFFVRAPASQDLFKQPGASRRPFGLHGAQSGSWHGREVGYGIPIELFGPFAETCVDVMQPLIQEFPNDNEREVPEHMMVEGFRWSIEKEKAKELDFPFKTITFVREKDGWEGKGQWCLNHHIEAIFDDDYQVLMDCRRKGLTARVLVRTIMDGSTAVMQAIHFDDSKRLRRALVDAPRDRDNYYYGADEMFKYQPNIADNILREAPFLAESLLDGLIWRSHKSQDNLRPVIYYLKHLLQDMDESKMLSRALISYIRFNHPQTIMILAFSLDLLWEKLVPHPERETIDMGGTPRALRYFLMDRILTIVNCIIFVIAECPETAISYMNQPAFLDDPSLLEPDKGRSACVRTLQKTLQWAYVGFVILRRMWKFAYTKESCLSRSMVVVGRILVYTLGFLRLLYWHICQIFLAYRFGAVVKIQRLNFPAYLMRGSDILSFLLMMDLLAMNTEHDEQVFCRAVAVGDVDPPGPHSALPRLDRRNERLGTRKAMREGLLYEIFVIIAVFLYVILIVEVGSVSIKLSEYRVLCLHAIEQVLLCFGVVLLTILTFAFAISGMTREAGGNGLDLEAAVRVAPREVRRHMTWGNAKNSKESKEWADVGTIISTLIRLSFGAMDIEPWCRACCVGQVIILFMMMVYTFFFNLLVSLFGFSKQFCGVYTSLAADIKGHARLARGEIIIETFKAVKLTRWQKFMNALHLDQKVDFEQGDIGLAGGIKTFEPALAHPVAKEQRCLLVTTQSQALLDEPWYSVIYRLSKLLLSHLVSDCQFICQRPLPLP</sequence>
<reference evidence="3 4" key="1">
    <citation type="submission" date="2024-02" db="EMBL/GenBank/DDBJ databases">
        <authorList>
            <person name="Chen Y."/>
            <person name="Shah S."/>
            <person name="Dougan E. K."/>
            <person name="Thang M."/>
            <person name="Chan C."/>
        </authorList>
    </citation>
    <scope>NUCLEOTIDE SEQUENCE [LARGE SCALE GENOMIC DNA]</scope>
</reference>
<feature type="compositionally biased region" description="Basic and acidic residues" evidence="1">
    <location>
        <begin position="1213"/>
        <end position="1223"/>
    </location>
</feature>
<dbReference type="Gene3D" id="1.10.490.10">
    <property type="entry name" value="Globins"/>
    <property type="match status" value="2"/>
</dbReference>
<feature type="compositionally biased region" description="Basic and acidic residues" evidence="1">
    <location>
        <begin position="1171"/>
        <end position="1183"/>
    </location>
</feature>
<gene>
    <name evidence="3" type="ORF">CCMP2556_LOCUS12029</name>
</gene>
<feature type="compositionally biased region" description="Basic and acidic residues" evidence="1">
    <location>
        <begin position="1114"/>
        <end position="1129"/>
    </location>
</feature>
<dbReference type="EMBL" id="CAXAMN010005769">
    <property type="protein sequence ID" value="CAK9015265.1"/>
    <property type="molecule type" value="Genomic_DNA"/>
</dbReference>
<feature type="transmembrane region" description="Helical" evidence="2">
    <location>
        <begin position="2162"/>
        <end position="2184"/>
    </location>
</feature>
<feature type="transmembrane region" description="Helical" evidence="2">
    <location>
        <begin position="954"/>
        <end position="975"/>
    </location>
</feature>
<feature type="compositionally biased region" description="Acidic residues" evidence="1">
    <location>
        <begin position="1369"/>
        <end position="1380"/>
    </location>
</feature>
<protein>
    <recommendedName>
        <fullName evidence="5">1,3-beta-glucan synthase</fullName>
    </recommendedName>
</protein>
<keyword evidence="2" id="KW-0472">Membrane</keyword>
<feature type="transmembrane region" description="Helical" evidence="2">
    <location>
        <begin position="2027"/>
        <end position="2046"/>
    </location>
</feature>
<accession>A0ABP0JLF4</accession>